<dbReference type="PANTHER" id="PTHR34789">
    <property type="entry name" value="EXPRESSED PROTEIN"/>
    <property type="match status" value="1"/>
</dbReference>
<dbReference type="RefSeq" id="XP_018438477.1">
    <property type="nucleotide sequence ID" value="XM_018582975.2"/>
</dbReference>
<keyword evidence="1" id="KW-1185">Reference proteome</keyword>
<protein>
    <submittedName>
        <fullName evidence="2">Uncharacterized protein LOC108810903</fullName>
    </submittedName>
</protein>
<gene>
    <name evidence="2" type="primary">LOC108810903</name>
</gene>
<evidence type="ECO:0000313" key="2">
    <source>
        <dbReference type="RefSeq" id="XP_018438477.1"/>
    </source>
</evidence>
<reference evidence="1" key="1">
    <citation type="journal article" date="2019" name="Database">
        <title>The radish genome database (RadishGD): an integrated information resource for radish genomics.</title>
        <authorList>
            <person name="Yu H.J."/>
            <person name="Baek S."/>
            <person name="Lee Y.J."/>
            <person name="Cho A."/>
            <person name="Mun J.H."/>
        </authorList>
    </citation>
    <scope>NUCLEOTIDE SEQUENCE [LARGE SCALE GENOMIC DNA]</scope>
    <source>
        <strain evidence="1">cv. WK10039</strain>
    </source>
</reference>
<accession>A0A6J0JS22</accession>
<dbReference type="PANTHER" id="PTHR34789:SF3">
    <property type="entry name" value="BNAA07G01290D PROTEIN"/>
    <property type="match status" value="1"/>
</dbReference>
<dbReference type="GeneID" id="108810903"/>
<dbReference type="OrthoDB" id="1107388at2759"/>
<dbReference type="KEGG" id="rsz:108810903"/>
<dbReference type="Proteomes" id="UP000504610">
    <property type="component" value="Chromosome 6"/>
</dbReference>
<sequence>MSKKYILLPFLLLIIFVSSSQASRQLWDSEFHDFFSKSGFHGINKVHGIHGFHGFHHGTHGMPKFPGTGSFISGEHTCSMQGPCKGKKLKCPETCYKSTNVNKEGYKSTSKSGGCSFDCTTKCSATCSS</sequence>
<proteinExistence type="predicted"/>
<reference evidence="2" key="2">
    <citation type="submission" date="2025-08" db="UniProtKB">
        <authorList>
            <consortium name="RefSeq"/>
        </authorList>
    </citation>
    <scope>IDENTIFICATION</scope>
    <source>
        <tissue evidence="2">Leaf</tissue>
    </source>
</reference>
<organism evidence="1 2">
    <name type="scientific">Raphanus sativus</name>
    <name type="common">Radish</name>
    <name type="synonym">Raphanus raphanistrum var. sativus</name>
    <dbReference type="NCBI Taxonomy" id="3726"/>
    <lineage>
        <taxon>Eukaryota</taxon>
        <taxon>Viridiplantae</taxon>
        <taxon>Streptophyta</taxon>
        <taxon>Embryophyta</taxon>
        <taxon>Tracheophyta</taxon>
        <taxon>Spermatophyta</taxon>
        <taxon>Magnoliopsida</taxon>
        <taxon>eudicotyledons</taxon>
        <taxon>Gunneridae</taxon>
        <taxon>Pentapetalae</taxon>
        <taxon>rosids</taxon>
        <taxon>malvids</taxon>
        <taxon>Brassicales</taxon>
        <taxon>Brassicaceae</taxon>
        <taxon>Brassiceae</taxon>
        <taxon>Raphanus</taxon>
    </lineage>
</organism>
<name>A0A6J0JS22_RAPSA</name>
<dbReference type="AlphaFoldDB" id="A0A6J0JS22"/>
<evidence type="ECO:0000313" key="1">
    <source>
        <dbReference type="Proteomes" id="UP000504610"/>
    </source>
</evidence>